<evidence type="ECO:0008006" key="3">
    <source>
        <dbReference type="Google" id="ProtNLM"/>
    </source>
</evidence>
<accession>A0A067M5D9</accession>
<dbReference type="Proteomes" id="UP000027195">
    <property type="component" value="Unassembled WGS sequence"/>
</dbReference>
<dbReference type="InParanoid" id="A0A067M5D9"/>
<proteinExistence type="predicted"/>
<reference evidence="2" key="1">
    <citation type="journal article" date="2014" name="Proc. Natl. Acad. Sci. U.S.A.">
        <title>Extensive sampling of basidiomycete genomes demonstrates inadequacy of the white-rot/brown-rot paradigm for wood decay fungi.</title>
        <authorList>
            <person name="Riley R."/>
            <person name="Salamov A.A."/>
            <person name="Brown D.W."/>
            <person name="Nagy L.G."/>
            <person name="Floudas D."/>
            <person name="Held B.W."/>
            <person name="Levasseur A."/>
            <person name="Lombard V."/>
            <person name="Morin E."/>
            <person name="Otillar R."/>
            <person name="Lindquist E.A."/>
            <person name="Sun H."/>
            <person name="LaButti K.M."/>
            <person name="Schmutz J."/>
            <person name="Jabbour D."/>
            <person name="Luo H."/>
            <person name="Baker S.E."/>
            <person name="Pisabarro A.G."/>
            <person name="Walton J.D."/>
            <person name="Blanchette R.A."/>
            <person name="Henrissat B."/>
            <person name="Martin F."/>
            <person name="Cullen D."/>
            <person name="Hibbett D.S."/>
            <person name="Grigoriev I.V."/>
        </authorList>
    </citation>
    <scope>NUCLEOTIDE SEQUENCE [LARGE SCALE GENOMIC DNA]</scope>
    <source>
        <strain evidence="2">FD-172 SS1</strain>
    </source>
</reference>
<name>A0A067M5D9_BOTB1</name>
<evidence type="ECO:0000313" key="2">
    <source>
        <dbReference type="Proteomes" id="UP000027195"/>
    </source>
</evidence>
<dbReference type="AlphaFoldDB" id="A0A067M5D9"/>
<dbReference type="EMBL" id="KL198064">
    <property type="protein sequence ID" value="KDQ10769.1"/>
    <property type="molecule type" value="Genomic_DNA"/>
</dbReference>
<gene>
    <name evidence="1" type="ORF">BOTBODRAFT_473286</name>
</gene>
<dbReference type="HOGENOM" id="CLU_1309924_0_0_1"/>
<keyword evidence="2" id="KW-1185">Reference proteome</keyword>
<organism evidence="1 2">
    <name type="scientific">Botryobasidium botryosum (strain FD-172 SS1)</name>
    <dbReference type="NCBI Taxonomy" id="930990"/>
    <lineage>
        <taxon>Eukaryota</taxon>
        <taxon>Fungi</taxon>
        <taxon>Dikarya</taxon>
        <taxon>Basidiomycota</taxon>
        <taxon>Agaricomycotina</taxon>
        <taxon>Agaricomycetes</taxon>
        <taxon>Cantharellales</taxon>
        <taxon>Botryobasidiaceae</taxon>
        <taxon>Botryobasidium</taxon>
    </lineage>
</organism>
<sequence length="210" mass="22735">MFFILEEDSGYVAFDLQMDSSSKPQPSISIRVHKGLTAPRSVLETAQANVSSAQDNIHEMGVGPTLPTVPTGASDAGSSAQEAIKVVASAKEVKALYKTTLASVEGFVKMVDAIADIHPYAKAAWTALSAGYKIVKTQSDRDDALSELLETMSTALDLVCRFDKSARHEVDKDVILQVAKKTNECALFIQEYTRTKSFGRPCLVLASRTF</sequence>
<protein>
    <recommendedName>
        <fullName evidence="3">Fungal STAND N-terminal Goodbye domain-containing protein</fullName>
    </recommendedName>
</protein>
<evidence type="ECO:0000313" key="1">
    <source>
        <dbReference type="EMBL" id="KDQ10769.1"/>
    </source>
</evidence>
<dbReference type="OrthoDB" id="2665447at2759"/>